<name>A0ABD1IAW5_SALDI</name>
<reference evidence="1 2" key="1">
    <citation type="submission" date="2024-06" db="EMBL/GenBank/DDBJ databases">
        <title>A chromosome level genome sequence of Diviner's sage (Salvia divinorum).</title>
        <authorList>
            <person name="Ford S.A."/>
            <person name="Ro D.-K."/>
            <person name="Ness R.W."/>
            <person name="Phillips M.A."/>
        </authorList>
    </citation>
    <scope>NUCLEOTIDE SEQUENCE [LARGE SCALE GENOMIC DNA]</scope>
    <source>
        <strain evidence="1">SAF-2024a</strain>
        <tissue evidence="1">Leaf</tissue>
    </source>
</reference>
<proteinExistence type="predicted"/>
<dbReference type="AlphaFoldDB" id="A0ABD1IAW5"/>
<keyword evidence="2" id="KW-1185">Reference proteome</keyword>
<gene>
    <name evidence="1" type="ORF">AAHA92_06801</name>
</gene>
<evidence type="ECO:0000313" key="1">
    <source>
        <dbReference type="EMBL" id="KAL1564461.1"/>
    </source>
</evidence>
<dbReference type="EMBL" id="JBEAFC010000003">
    <property type="protein sequence ID" value="KAL1564461.1"/>
    <property type="molecule type" value="Genomic_DNA"/>
</dbReference>
<sequence>MVEYVRRLDQLALTSFFTPAAVKRRGLARSANLLDGSLKFRFCVNGLERIWRHGDILKKLECLIGASTVMVSSGVLSINPSVYEALVDRPRDLREVNCFIL</sequence>
<comment type="caution">
    <text evidence="1">The sequence shown here is derived from an EMBL/GenBank/DDBJ whole genome shotgun (WGS) entry which is preliminary data.</text>
</comment>
<dbReference type="Proteomes" id="UP001567538">
    <property type="component" value="Unassembled WGS sequence"/>
</dbReference>
<accession>A0ABD1IAW5</accession>
<organism evidence="1 2">
    <name type="scientific">Salvia divinorum</name>
    <name type="common">Maria pastora</name>
    <name type="synonym">Diviner's sage</name>
    <dbReference type="NCBI Taxonomy" id="28513"/>
    <lineage>
        <taxon>Eukaryota</taxon>
        <taxon>Viridiplantae</taxon>
        <taxon>Streptophyta</taxon>
        <taxon>Embryophyta</taxon>
        <taxon>Tracheophyta</taxon>
        <taxon>Spermatophyta</taxon>
        <taxon>Magnoliopsida</taxon>
        <taxon>eudicotyledons</taxon>
        <taxon>Gunneridae</taxon>
        <taxon>Pentapetalae</taxon>
        <taxon>asterids</taxon>
        <taxon>lamiids</taxon>
        <taxon>Lamiales</taxon>
        <taxon>Lamiaceae</taxon>
        <taxon>Nepetoideae</taxon>
        <taxon>Mentheae</taxon>
        <taxon>Salviinae</taxon>
        <taxon>Salvia</taxon>
        <taxon>Salvia subgen. Calosphace</taxon>
    </lineage>
</organism>
<protein>
    <submittedName>
        <fullName evidence="1">Uncharacterized protein</fullName>
    </submittedName>
</protein>
<evidence type="ECO:0000313" key="2">
    <source>
        <dbReference type="Proteomes" id="UP001567538"/>
    </source>
</evidence>